<comment type="caution">
    <text evidence="2">The sequence shown here is derived from an EMBL/GenBank/DDBJ whole genome shotgun (WGS) entry which is preliminary data.</text>
</comment>
<evidence type="ECO:0000313" key="3">
    <source>
        <dbReference type="Proteomes" id="UP000887013"/>
    </source>
</evidence>
<gene>
    <name evidence="2" type="ORF">NPIL_686001</name>
</gene>
<dbReference type="Proteomes" id="UP000887013">
    <property type="component" value="Unassembled WGS sequence"/>
</dbReference>
<sequence>MFKTTHMTSLKERTKDKPWGNDILYLPDCPRSITVASFHLMIGLFCLYAYLCQFRIVDSPACLLCCSGTVMNVDHLPVCSALMKDCIFSQYWKTRDSLNNLTS</sequence>
<reference evidence="2" key="1">
    <citation type="submission" date="2020-08" db="EMBL/GenBank/DDBJ databases">
        <title>Multicomponent nature underlies the extraordinary mechanical properties of spider dragline silk.</title>
        <authorList>
            <person name="Kono N."/>
            <person name="Nakamura H."/>
            <person name="Mori M."/>
            <person name="Yoshida Y."/>
            <person name="Ohtoshi R."/>
            <person name="Malay A.D."/>
            <person name="Moran D.A.P."/>
            <person name="Tomita M."/>
            <person name="Numata K."/>
            <person name="Arakawa K."/>
        </authorList>
    </citation>
    <scope>NUCLEOTIDE SEQUENCE</scope>
</reference>
<proteinExistence type="predicted"/>
<keyword evidence="3" id="KW-1185">Reference proteome</keyword>
<evidence type="ECO:0000313" key="2">
    <source>
        <dbReference type="EMBL" id="GFU32704.1"/>
    </source>
</evidence>
<feature type="transmembrane region" description="Helical" evidence="1">
    <location>
        <begin position="33"/>
        <end position="51"/>
    </location>
</feature>
<accession>A0A8X6QRD2</accession>
<dbReference type="AlphaFoldDB" id="A0A8X6QRD2"/>
<keyword evidence="1" id="KW-0812">Transmembrane</keyword>
<keyword evidence="1" id="KW-1133">Transmembrane helix</keyword>
<protein>
    <submittedName>
        <fullName evidence="2">Uncharacterized protein</fullName>
    </submittedName>
</protein>
<organism evidence="2 3">
    <name type="scientific">Nephila pilipes</name>
    <name type="common">Giant wood spider</name>
    <name type="synonym">Nephila maculata</name>
    <dbReference type="NCBI Taxonomy" id="299642"/>
    <lineage>
        <taxon>Eukaryota</taxon>
        <taxon>Metazoa</taxon>
        <taxon>Ecdysozoa</taxon>
        <taxon>Arthropoda</taxon>
        <taxon>Chelicerata</taxon>
        <taxon>Arachnida</taxon>
        <taxon>Araneae</taxon>
        <taxon>Araneomorphae</taxon>
        <taxon>Entelegynae</taxon>
        <taxon>Araneoidea</taxon>
        <taxon>Nephilidae</taxon>
        <taxon>Nephila</taxon>
    </lineage>
</organism>
<keyword evidence="1" id="KW-0472">Membrane</keyword>
<dbReference type="EMBL" id="BMAW01129960">
    <property type="protein sequence ID" value="GFU32704.1"/>
    <property type="molecule type" value="Genomic_DNA"/>
</dbReference>
<name>A0A8X6QRD2_NEPPI</name>
<evidence type="ECO:0000256" key="1">
    <source>
        <dbReference type="SAM" id="Phobius"/>
    </source>
</evidence>